<reference evidence="2 3" key="1">
    <citation type="submission" date="2018-03" db="EMBL/GenBank/DDBJ databases">
        <title>Genomic Encyclopedia of Archaeal and Bacterial Type Strains, Phase II (KMG-II): from individual species to whole genera.</title>
        <authorList>
            <person name="Goeker M."/>
        </authorList>
    </citation>
    <scope>NUCLEOTIDE SEQUENCE [LARGE SCALE GENOMIC DNA]</scope>
    <source>
        <strain evidence="2 3">DSM 43146</strain>
    </source>
</reference>
<protein>
    <submittedName>
        <fullName evidence="2">Suppressor of fused protein SUFU</fullName>
    </submittedName>
</protein>
<evidence type="ECO:0000313" key="2">
    <source>
        <dbReference type="EMBL" id="PRX10170.1"/>
    </source>
</evidence>
<evidence type="ECO:0000259" key="1">
    <source>
        <dbReference type="Pfam" id="PF05076"/>
    </source>
</evidence>
<dbReference type="Proteomes" id="UP000239415">
    <property type="component" value="Unassembled WGS sequence"/>
</dbReference>
<feature type="domain" description="Suppressor of fused-like" evidence="1">
    <location>
        <begin position="36"/>
        <end position="164"/>
    </location>
</feature>
<dbReference type="EMBL" id="PVMZ01000034">
    <property type="protein sequence ID" value="PRX10170.1"/>
    <property type="molecule type" value="Genomic_DNA"/>
</dbReference>
<accession>A0A2T0JRB0</accession>
<proteinExistence type="predicted"/>
<organism evidence="2 3">
    <name type="scientific">Actinoplanes italicus</name>
    <dbReference type="NCBI Taxonomy" id="113567"/>
    <lineage>
        <taxon>Bacteria</taxon>
        <taxon>Bacillati</taxon>
        <taxon>Actinomycetota</taxon>
        <taxon>Actinomycetes</taxon>
        <taxon>Micromonosporales</taxon>
        <taxon>Micromonosporaceae</taxon>
        <taxon>Actinoplanes</taxon>
    </lineage>
</organism>
<gene>
    <name evidence="2" type="ORF">CLV67_13455</name>
</gene>
<dbReference type="AlphaFoldDB" id="A0A2T0JRB0"/>
<name>A0A2T0JRB0_9ACTN</name>
<comment type="caution">
    <text evidence="2">The sequence shown here is derived from an EMBL/GenBank/DDBJ whole genome shotgun (WGS) entry which is preliminary data.</text>
</comment>
<sequence>MPAPMILRDVFLTYRDRHGEEDDGIQFENPSGPLPRLDVFIYRSLEMTTFATIGMAVHEMPSGPGPGGGGRAELRLVRRGPLSRADEHAVAVQLANLAVHPFLTGEQLNWGHMIGIDDEFPAFRGCRAVFLAGPLSPAALDYVRTTAGAVRILNVVPITDAERAHGRTLPPLAFAESLLSRRDPYSAP</sequence>
<dbReference type="Pfam" id="PF05076">
    <property type="entry name" value="SUFU"/>
    <property type="match status" value="1"/>
</dbReference>
<evidence type="ECO:0000313" key="3">
    <source>
        <dbReference type="Proteomes" id="UP000239415"/>
    </source>
</evidence>
<dbReference type="InterPro" id="IPR020941">
    <property type="entry name" value="SUFU-like_domain"/>
</dbReference>
<keyword evidence="3" id="KW-1185">Reference proteome</keyword>
<dbReference type="RefSeq" id="WP_106330423.1">
    <property type="nucleotide sequence ID" value="NZ_BOMO01000145.1"/>
</dbReference>
<dbReference type="OrthoDB" id="3293764at2"/>